<dbReference type="GO" id="GO:0015485">
    <property type="term" value="F:cholesterol binding"/>
    <property type="evidence" value="ECO:0007669"/>
    <property type="project" value="TreeGrafter"/>
</dbReference>
<dbReference type="SMART" id="SM00233">
    <property type="entry name" value="PH"/>
    <property type="match status" value="1"/>
</dbReference>
<dbReference type="EnsemblMetazoa" id="G4137.10">
    <property type="protein sequence ID" value="G4137.10:cds"/>
    <property type="gene ID" value="G4137"/>
</dbReference>
<keyword evidence="4" id="KW-0446">Lipid-binding</keyword>
<organism evidence="10 11">
    <name type="scientific">Magallana gigas</name>
    <name type="common">Pacific oyster</name>
    <name type="synonym">Crassostrea gigas</name>
    <dbReference type="NCBI Taxonomy" id="29159"/>
    <lineage>
        <taxon>Eukaryota</taxon>
        <taxon>Metazoa</taxon>
        <taxon>Spiralia</taxon>
        <taxon>Lophotrochozoa</taxon>
        <taxon>Mollusca</taxon>
        <taxon>Bivalvia</taxon>
        <taxon>Autobranchia</taxon>
        <taxon>Pteriomorphia</taxon>
        <taxon>Ostreida</taxon>
        <taxon>Ostreoidea</taxon>
        <taxon>Ostreidae</taxon>
        <taxon>Magallana</taxon>
    </lineage>
</organism>
<comment type="similarity">
    <text evidence="1 5">Belongs to the OSBP family.</text>
</comment>
<dbReference type="GO" id="GO:0006869">
    <property type="term" value="P:lipid transport"/>
    <property type="evidence" value="ECO:0007669"/>
    <property type="project" value="UniProtKB-KW"/>
</dbReference>
<feature type="transmembrane region" description="Helical" evidence="8">
    <location>
        <begin position="902"/>
        <end position="924"/>
    </location>
</feature>
<sequence length="925" mass="105654">MNTLYKLQVYVSLIYVEDTDWEDKSPGSMMPRSPSADSQTSTPRKMPLNADTQLSLLCMITSGYDMALFKGIKNLPRKHSVEKMNLPKRRTRSDGQEVEHADQTHCMHPSVSSPAFVFAQNRANSESKLFSPTGTPDKTSAKLSKRESLKVQKKNYRSQKKQAAKELQSTLSDSSVVVLADWLKVRGTLKSWTKLWCVLKPGLLVLYKSEKQKSSHWVGTVLLNTCRIIERPSKKDGFCFKLFHPLDQSIWATKGPKGETIGAIVQPLPYSYLIFRAMSESAGKCWMDALDLALRCTSLLVRSMKKDVEIAHVASDLSQEAILTPTFPTNHSEQMNESDCEKHFEGQGLDEDSKTDREEMKTDTESESEEEEVKVFEDDRPPTETKYVENAREELGQQGDSSQTEEVDEENKSLIWTLVKQVRPGMDLSKVVLPTFILEPRSFLDKLSDYYYHSDILSEAVLLDDPYARLKAVVRWYLSGFYKKPKGLKKPYNPIIGETFRCYWKHPKTDSRTFYIAEQISHHPPVSAFHITNRQDGFNISGSILAKSKFYGNSLSAILDGTAKLTFLKRGEDYLITMPYAHCKGILIGTLTMEMGGKVTISCPKTSYRAEVEFKLKPFLNMGEASNKIIGKLKVGSDTLATLEGHWDQDIYIRDRSTGESHLFWSPTVEVKAQRLRRFTVPVDHQEDMESERLWKNVSDAIATSDMHAATHEKYILEERQRNEAKERKAKMLEWMPRLFERDPLTGDWVYKFVDMRPWDQSNDLLQYEQGYRIQTWTKHRTPVVRTCSITSLEQKPETFVGRKILSRNCSIKNKALCAVEESESSTAEIENSRLDSDSSEPSKGRRVQKSSSRVRLSEDALVKAIQPLTKLQEETNESLKLMNARLNSLSNRISEQQQGSLSSWSLVVLIAAFVIQLFVQWLFR</sequence>
<proteinExistence type="inferred from homology"/>
<dbReference type="InterPro" id="IPR018494">
    <property type="entry name" value="Oxysterol-bd_CS"/>
</dbReference>
<dbReference type="GO" id="GO:0032541">
    <property type="term" value="C:cortical endoplasmic reticulum"/>
    <property type="evidence" value="ECO:0007669"/>
    <property type="project" value="TreeGrafter"/>
</dbReference>
<dbReference type="FunFam" id="2.40.160.120:FF:000004">
    <property type="entry name" value="Oxysterol-binding protein"/>
    <property type="match status" value="1"/>
</dbReference>
<feature type="compositionally biased region" description="Polar residues" evidence="7">
    <location>
        <begin position="328"/>
        <end position="337"/>
    </location>
</feature>
<dbReference type="PROSITE" id="PS01013">
    <property type="entry name" value="OSBP"/>
    <property type="match status" value="1"/>
</dbReference>
<dbReference type="PANTHER" id="PTHR10972:SF102">
    <property type="entry name" value="OXYSTEROL-BINDING PROTEIN"/>
    <property type="match status" value="1"/>
</dbReference>
<dbReference type="Proteomes" id="UP000005408">
    <property type="component" value="Unassembled WGS sequence"/>
</dbReference>
<feature type="region of interest" description="Disordered" evidence="7">
    <location>
        <begin position="127"/>
        <end position="161"/>
    </location>
</feature>
<evidence type="ECO:0000256" key="4">
    <source>
        <dbReference type="ARBA" id="ARBA00023121"/>
    </source>
</evidence>
<evidence type="ECO:0000256" key="2">
    <source>
        <dbReference type="ARBA" id="ARBA00022448"/>
    </source>
</evidence>
<feature type="compositionally biased region" description="Basic residues" evidence="7">
    <location>
        <begin position="151"/>
        <end position="161"/>
    </location>
</feature>
<evidence type="ECO:0000256" key="3">
    <source>
        <dbReference type="ARBA" id="ARBA00023055"/>
    </source>
</evidence>
<feature type="region of interest" description="Disordered" evidence="7">
    <location>
        <begin position="829"/>
        <end position="853"/>
    </location>
</feature>
<evidence type="ECO:0000313" key="11">
    <source>
        <dbReference type="Proteomes" id="UP000005408"/>
    </source>
</evidence>
<reference evidence="10" key="1">
    <citation type="submission" date="2022-08" db="UniProtKB">
        <authorList>
            <consortium name="EnsemblMetazoa"/>
        </authorList>
    </citation>
    <scope>IDENTIFICATION</scope>
    <source>
        <strain evidence="10">05x7-T-G4-1.051#20</strain>
    </source>
</reference>
<evidence type="ECO:0000256" key="6">
    <source>
        <dbReference type="RuleBase" id="RU003845"/>
    </source>
</evidence>
<feature type="region of interest" description="Disordered" evidence="7">
    <location>
        <begin position="328"/>
        <end position="383"/>
    </location>
</feature>
<dbReference type="AlphaFoldDB" id="A0A8W8N782"/>
<dbReference type="Pfam" id="PF01237">
    <property type="entry name" value="Oxysterol_BP"/>
    <property type="match status" value="1"/>
</dbReference>
<evidence type="ECO:0000256" key="1">
    <source>
        <dbReference type="ARBA" id="ARBA00008842"/>
    </source>
</evidence>
<keyword evidence="8" id="KW-0812">Transmembrane</keyword>
<evidence type="ECO:0000313" key="10">
    <source>
        <dbReference type="EnsemblMetazoa" id="G4137.10:cds"/>
    </source>
</evidence>
<evidence type="ECO:0000259" key="9">
    <source>
        <dbReference type="PROSITE" id="PS50003"/>
    </source>
</evidence>
<dbReference type="Pfam" id="PF00169">
    <property type="entry name" value="PH"/>
    <property type="match status" value="1"/>
</dbReference>
<dbReference type="FunFam" id="1.10.287.2720:FF:000002">
    <property type="entry name" value="Oxysterol-binding protein"/>
    <property type="match status" value="1"/>
</dbReference>
<dbReference type="InterPro" id="IPR001849">
    <property type="entry name" value="PH_domain"/>
</dbReference>
<dbReference type="InterPro" id="IPR037239">
    <property type="entry name" value="OSBP_sf"/>
</dbReference>
<feature type="compositionally biased region" description="Basic and acidic residues" evidence="7">
    <location>
        <begin position="831"/>
        <end position="844"/>
    </location>
</feature>
<accession>A0A8W8N782</accession>
<keyword evidence="2 6" id="KW-0813">Transport</keyword>
<feature type="compositionally biased region" description="Basic and acidic residues" evidence="7">
    <location>
        <begin position="339"/>
        <end position="364"/>
    </location>
</feature>
<dbReference type="Gene3D" id="3.30.70.3490">
    <property type="match status" value="1"/>
</dbReference>
<evidence type="ECO:0000256" key="5">
    <source>
        <dbReference type="RuleBase" id="RU003844"/>
    </source>
</evidence>
<dbReference type="InterPro" id="IPR011993">
    <property type="entry name" value="PH-like_dom_sf"/>
</dbReference>
<feature type="compositionally biased region" description="Basic and acidic residues" evidence="7">
    <location>
        <begin position="373"/>
        <end position="383"/>
    </location>
</feature>
<dbReference type="SUPFAM" id="SSF50729">
    <property type="entry name" value="PH domain-like"/>
    <property type="match status" value="1"/>
</dbReference>
<dbReference type="PROSITE" id="PS50003">
    <property type="entry name" value="PH_DOMAIN"/>
    <property type="match status" value="1"/>
</dbReference>
<dbReference type="SUPFAM" id="SSF144000">
    <property type="entry name" value="Oxysterol-binding protein-like"/>
    <property type="match status" value="1"/>
</dbReference>
<name>A0A8W8N782_MAGGI</name>
<keyword evidence="11" id="KW-1185">Reference proteome</keyword>
<dbReference type="Gene3D" id="2.30.29.30">
    <property type="entry name" value="Pleckstrin-homology domain (PH domain)/Phosphotyrosine-binding domain (PTB)"/>
    <property type="match status" value="1"/>
</dbReference>
<feature type="region of interest" description="Disordered" evidence="7">
    <location>
        <begin position="22"/>
        <end position="46"/>
    </location>
</feature>
<dbReference type="Gene3D" id="1.10.287.2720">
    <property type="match status" value="1"/>
</dbReference>
<evidence type="ECO:0000256" key="8">
    <source>
        <dbReference type="SAM" id="Phobius"/>
    </source>
</evidence>
<dbReference type="PANTHER" id="PTHR10972">
    <property type="entry name" value="OXYSTEROL-BINDING PROTEIN-RELATED"/>
    <property type="match status" value="1"/>
</dbReference>
<dbReference type="CDD" id="cd13286">
    <property type="entry name" value="PH_OPR5_ORP8"/>
    <property type="match status" value="1"/>
</dbReference>
<keyword evidence="3 6" id="KW-0445">Lipid transport</keyword>
<keyword evidence="8" id="KW-1133">Transmembrane helix</keyword>
<evidence type="ECO:0000256" key="7">
    <source>
        <dbReference type="SAM" id="MobiDB-lite"/>
    </source>
</evidence>
<dbReference type="GO" id="GO:0016020">
    <property type="term" value="C:membrane"/>
    <property type="evidence" value="ECO:0007669"/>
    <property type="project" value="TreeGrafter"/>
</dbReference>
<feature type="domain" description="PH" evidence="9">
    <location>
        <begin position="176"/>
        <end position="295"/>
    </location>
</feature>
<feature type="compositionally biased region" description="Polar residues" evidence="7">
    <location>
        <begin position="127"/>
        <end position="142"/>
    </location>
</feature>
<protein>
    <recommendedName>
        <fullName evidence="6">Oxysterol-binding protein</fullName>
    </recommendedName>
</protein>
<dbReference type="FunFam" id="2.30.29.30:FF:000030">
    <property type="entry name" value="Oxysterol-binding protein"/>
    <property type="match status" value="1"/>
</dbReference>
<dbReference type="Gene3D" id="2.40.160.120">
    <property type="match status" value="1"/>
</dbReference>
<dbReference type="InterPro" id="IPR000648">
    <property type="entry name" value="Oxysterol-bd"/>
</dbReference>
<dbReference type="GO" id="GO:0005829">
    <property type="term" value="C:cytosol"/>
    <property type="evidence" value="ECO:0007669"/>
    <property type="project" value="TreeGrafter"/>
</dbReference>
<keyword evidence="8" id="KW-0472">Membrane</keyword>